<protein>
    <submittedName>
        <fullName evidence="1">Uncharacterized protein</fullName>
    </submittedName>
</protein>
<feature type="non-terminal residue" evidence="1">
    <location>
        <position position="1"/>
    </location>
</feature>
<comment type="caution">
    <text evidence="1">The sequence shown here is derived from an EMBL/GenBank/DDBJ whole genome shotgun (WGS) entry which is preliminary data.</text>
</comment>
<evidence type="ECO:0000313" key="1">
    <source>
        <dbReference type="EMBL" id="GAH60754.1"/>
    </source>
</evidence>
<dbReference type="EMBL" id="BARU01017525">
    <property type="protein sequence ID" value="GAH60754.1"/>
    <property type="molecule type" value="Genomic_DNA"/>
</dbReference>
<proteinExistence type="predicted"/>
<dbReference type="AlphaFoldDB" id="X1I3T2"/>
<reference evidence="1" key="1">
    <citation type="journal article" date="2014" name="Front. Microbiol.">
        <title>High frequency of phylogenetically diverse reductive dehalogenase-homologous genes in deep subseafloor sedimentary metagenomes.</title>
        <authorList>
            <person name="Kawai M."/>
            <person name="Futagami T."/>
            <person name="Toyoda A."/>
            <person name="Takaki Y."/>
            <person name="Nishi S."/>
            <person name="Hori S."/>
            <person name="Arai W."/>
            <person name="Tsubouchi T."/>
            <person name="Morono Y."/>
            <person name="Uchiyama I."/>
            <person name="Ito T."/>
            <person name="Fujiyama A."/>
            <person name="Inagaki F."/>
            <person name="Takami H."/>
        </authorList>
    </citation>
    <scope>NUCLEOTIDE SEQUENCE</scope>
    <source>
        <strain evidence="1">Expedition CK06-06</strain>
    </source>
</reference>
<name>X1I3T2_9ZZZZ</name>
<gene>
    <name evidence="1" type="ORF">S03H2_29058</name>
</gene>
<organism evidence="1">
    <name type="scientific">marine sediment metagenome</name>
    <dbReference type="NCBI Taxonomy" id="412755"/>
    <lineage>
        <taxon>unclassified sequences</taxon>
        <taxon>metagenomes</taxon>
        <taxon>ecological metagenomes</taxon>
    </lineage>
</organism>
<sequence>RNAEKISVSGFAWSDNPAAVKNGVTFGVVYFIAPGEPGSLEVKNYADKV</sequence>
<accession>X1I3T2</accession>